<name>A0A5E4UIS9_9BURK</name>
<dbReference type="RefSeq" id="WP_150575683.1">
    <property type="nucleotide sequence ID" value="NZ_CABPSN010000002.1"/>
</dbReference>
<evidence type="ECO:0000313" key="2">
    <source>
        <dbReference type="EMBL" id="VVD99947.1"/>
    </source>
</evidence>
<keyword evidence="3" id="KW-1185">Reference proteome</keyword>
<gene>
    <name evidence="2" type="ORF">PAQ31011_02087</name>
</gene>
<dbReference type="Gene3D" id="1.25.40.10">
    <property type="entry name" value="Tetratricopeptide repeat domain"/>
    <property type="match status" value="1"/>
</dbReference>
<protein>
    <submittedName>
        <fullName evidence="2">Type III secretion apparatus</fullName>
    </submittedName>
</protein>
<organism evidence="2 3">
    <name type="scientific">Pandoraea aquatica</name>
    <dbReference type="NCBI Taxonomy" id="2508290"/>
    <lineage>
        <taxon>Bacteria</taxon>
        <taxon>Pseudomonadati</taxon>
        <taxon>Pseudomonadota</taxon>
        <taxon>Betaproteobacteria</taxon>
        <taxon>Burkholderiales</taxon>
        <taxon>Burkholderiaceae</taxon>
        <taxon>Pandoraea</taxon>
    </lineage>
</organism>
<accession>A0A5E4UIS9</accession>
<evidence type="ECO:0000256" key="1">
    <source>
        <dbReference type="SAM" id="MobiDB-lite"/>
    </source>
</evidence>
<dbReference type="EMBL" id="CABPSN010000002">
    <property type="protein sequence ID" value="VVD99947.1"/>
    <property type="molecule type" value="Genomic_DNA"/>
</dbReference>
<proteinExistence type="predicted"/>
<dbReference type="InterPro" id="IPR010437">
    <property type="entry name" value="T3SS_SsaH/EsaH"/>
</dbReference>
<dbReference type="OrthoDB" id="8943454at2"/>
<feature type="region of interest" description="Disordered" evidence="1">
    <location>
        <begin position="111"/>
        <end position="135"/>
    </location>
</feature>
<sequence>MMTTSPKPNDGAMVWLDASVRQHIVELALAGAHHGLETEARTILRALPSLVPQVEARQCLHAALLIALGDTAQARACLARLTAGDGAEQAVEADVSAASVLQHWLDATDPAYASSPSSASSSSSSPSSPEVLPLP</sequence>
<dbReference type="AlphaFoldDB" id="A0A5E4UIS9"/>
<dbReference type="Pfam" id="PF06287">
    <property type="entry name" value="DUF1039"/>
    <property type="match status" value="1"/>
</dbReference>
<dbReference type="Proteomes" id="UP000366819">
    <property type="component" value="Unassembled WGS sequence"/>
</dbReference>
<reference evidence="2 3" key="1">
    <citation type="submission" date="2019-08" db="EMBL/GenBank/DDBJ databases">
        <authorList>
            <person name="Peeters C."/>
        </authorList>
    </citation>
    <scope>NUCLEOTIDE SEQUENCE [LARGE SCALE GENOMIC DNA]</scope>
    <source>
        <strain evidence="2 3">LMG 31011</strain>
    </source>
</reference>
<feature type="compositionally biased region" description="Low complexity" evidence="1">
    <location>
        <begin position="113"/>
        <end position="129"/>
    </location>
</feature>
<evidence type="ECO:0000313" key="3">
    <source>
        <dbReference type="Proteomes" id="UP000366819"/>
    </source>
</evidence>
<dbReference type="InterPro" id="IPR011990">
    <property type="entry name" value="TPR-like_helical_dom_sf"/>
</dbReference>